<proteinExistence type="inferred from homology"/>
<reference evidence="1" key="1">
    <citation type="journal article" date="2014" name="Front. Microbiol.">
        <title>High frequency of phylogenetically diverse reductive dehalogenase-homologous genes in deep subseafloor sedimentary metagenomes.</title>
        <authorList>
            <person name="Kawai M."/>
            <person name="Futagami T."/>
            <person name="Toyoda A."/>
            <person name="Takaki Y."/>
            <person name="Nishi S."/>
            <person name="Hori S."/>
            <person name="Arai W."/>
            <person name="Tsubouchi T."/>
            <person name="Morono Y."/>
            <person name="Uchiyama I."/>
            <person name="Ito T."/>
            <person name="Fujiyama A."/>
            <person name="Inagaki F."/>
            <person name="Takami H."/>
        </authorList>
    </citation>
    <scope>NUCLEOTIDE SEQUENCE</scope>
    <source>
        <strain evidence="1">Expedition CK06-06</strain>
    </source>
</reference>
<gene>
    <name evidence="1" type="ORF">S01H4_35450</name>
</gene>
<dbReference type="Pfam" id="PF04025">
    <property type="entry name" value="RemA-like"/>
    <property type="match status" value="1"/>
</dbReference>
<accession>X1B3N4</accession>
<dbReference type="PANTHER" id="PTHR38449:SF1">
    <property type="entry name" value="REGULATORY PROTEIN SSL2874-RELATED"/>
    <property type="match status" value="1"/>
</dbReference>
<comment type="caution">
    <text evidence="1">The sequence shown here is derived from an EMBL/GenBank/DDBJ whole genome shotgun (WGS) entry which is preliminary data.</text>
</comment>
<dbReference type="NCBIfam" id="NF003315">
    <property type="entry name" value="PRK04323.1"/>
    <property type="match status" value="1"/>
</dbReference>
<protein>
    <recommendedName>
        <fullName evidence="2">Regulatory protein</fullName>
    </recommendedName>
</protein>
<dbReference type="InterPro" id="IPR007169">
    <property type="entry name" value="RemA-like"/>
</dbReference>
<name>X1B3N4_9ZZZZ</name>
<dbReference type="EMBL" id="BART01018852">
    <property type="protein sequence ID" value="GAG78818.1"/>
    <property type="molecule type" value="Genomic_DNA"/>
</dbReference>
<organism evidence="1">
    <name type="scientific">marine sediment metagenome</name>
    <dbReference type="NCBI Taxonomy" id="412755"/>
    <lineage>
        <taxon>unclassified sequences</taxon>
        <taxon>metagenomes</taxon>
        <taxon>ecological metagenomes</taxon>
    </lineage>
</organism>
<sequence length="97" mass="10401">MVIELVHVGFGNVLAMNRVIAIASPNSAPTKRAIQEGKNKGLLIDMTNGRRTKAVIFTDSGHIVLAALAPETITGRLQVTRGDPLLKPEQSDEKGEL</sequence>
<evidence type="ECO:0000313" key="1">
    <source>
        <dbReference type="EMBL" id="GAG78818.1"/>
    </source>
</evidence>
<dbReference type="HAMAP" id="MF_01503">
    <property type="entry name" value="RemA"/>
    <property type="match status" value="1"/>
</dbReference>
<evidence type="ECO:0008006" key="2">
    <source>
        <dbReference type="Google" id="ProtNLM"/>
    </source>
</evidence>
<dbReference type="AlphaFoldDB" id="X1B3N4"/>
<dbReference type="PANTHER" id="PTHR38449">
    <property type="entry name" value="REGULATORY PROTEIN TM_1690-RELATED"/>
    <property type="match status" value="1"/>
</dbReference>